<evidence type="ECO:0000313" key="2">
    <source>
        <dbReference type="Proteomes" id="UP000299102"/>
    </source>
</evidence>
<evidence type="ECO:0000313" key="1">
    <source>
        <dbReference type="EMBL" id="GBP38662.1"/>
    </source>
</evidence>
<gene>
    <name evidence="1" type="ORF">EVAR_27849_1</name>
</gene>
<accession>A0A4C1VJU2</accession>
<organism evidence="1 2">
    <name type="scientific">Eumeta variegata</name>
    <name type="common">Bagworm moth</name>
    <name type="synonym">Eumeta japonica</name>
    <dbReference type="NCBI Taxonomy" id="151549"/>
    <lineage>
        <taxon>Eukaryota</taxon>
        <taxon>Metazoa</taxon>
        <taxon>Ecdysozoa</taxon>
        <taxon>Arthropoda</taxon>
        <taxon>Hexapoda</taxon>
        <taxon>Insecta</taxon>
        <taxon>Pterygota</taxon>
        <taxon>Neoptera</taxon>
        <taxon>Endopterygota</taxon>
        <taxon>Lepidoptera</taxon>
        <taxon>Glossata</taxon>
        <taxon>Ditrysia</taxon>
        <taxon>Tineoidea</taxon>
        <taxon>Psychidae</taxon>
        <taxon>Oiketicinae</taxon>
        <taxon>Eumeta</taxon>
    </lineage>
</organism>
<dbReference type="AlphaFoldDB" id="A0A4C1VJU2"/>
<protein>
    <submittedName>
        <fullName evidence="1">Uncharacterized protein</fullName>
    </submittedName>
</protein>
<comment type="caution">
    <text evidence="1">The sequence shown here is derived from an EMBL/GenBank/DDBJ whole genome shotgun (WGS) entry which is preliminary data.</text>
</comment>
<dbReference type="EMBL" id="BGZK01000352">
    <property type="protein sequence ID" value="GBP38662.1"/>
    <property type="molecule type" value="Genomic_DNA"/>
</dbReference>
<keyword evidence="2" id="KW-1185">Reference proteome</keyword>
<name>A0A4C1VJU2_EUMVA</name>
<sequence length="126" mass="14201">MLFIPVPQFKSYSISRLSVQVGIYTYRADYRNAPTQRGGATRWKQLTSAAAGGGGRRRAAADGGGPRRVRRRVITGRAAHYALNDKLKRTSIICPSHRRDAQHSAGRFLMEILKRAFMIIYFLFSL</sequence>
<reference evidence="1 2" key="1">
    <citation type="journal article" date="2019" name="Commun. Biol.">
        <title>The bagworm genome reveals a unique fibroin gene that provides high tensile strength.</title>
        <authorList>
            <person name="Kono N."/>
            <person name="Nakamura H."/>
            <person name="Ohtoshi R."/>
            <person name="Tomita M."/>
            <person name="Numata K."/>
            <person name="Arakawa K."/>
        </authorList>
    </citation>
    <scope>NUCLEOTIDE SEQUENCE [LARGE SCALE GENOMIC DNA]</scope>
</reference>
<proteinExistence type="predicted"/>
<dbReference type="Proteomes" id="UP000299102">
    <property type="component" value="Unassembled WGS sequence"/>
</dbReference>